<feature type="compositionally biased region" description="Polar residues" evidence="1">
    <location>
        <begin position="241"/>
        <end position="254"/>
    </location>
</feature>
<evidence type="ECO:0000256" key="1">
    <source>
        <dbReference type="SAM" id="MobiDB-lite"/>
    </source>
</evidence>
<feature type="compositionally biased region" description="Low complexity" evidence="1">
    <location>
        <begin position="161"/>
        <end position="172"/>
    </location>
</feature>
<feature type="compositionally biased region" description="Basic and acidic residues" evidence="1">
    <location>
        <begin position="747"/>
        <end position="762"/>
    </location>
</feature>
<feature type="compositionally biased region" description="Basic and acidic residues" evidence="1">
    <location>
        <begin position="214"/>
        <end position="233"/>
    </location>
</feature>
<proteinExistence type="predicted"/>
<dbReference type="Proteomes" id="UP001489004">
    <property type="component" value="Unassembled WGS sequence"/>
</dbReference>
<gene>
    <name evidence="2" type="ORF">WJX72_011630</name>
</gene>
<sequence length="789" mass="83138">MAEPLDYSSEDELLEDDAERPTEQPLADRVNTPEVRSFVETHQQAIVASVVVSGAVGLGALLWSKLRRRKQQAQTKRKGKAVAPSPRGTRTAEARPSGSSEKPAIRRKRSVRTSGLKSPTPSSGVSPRGGVSAERTPSSGPARKMARRGEPSTSPRPRPSSSPRVVPAPTSAGAAKAEGAPPLARSSLDSAGSTASEARPALKPRTTSAAPYKPETDIKKPKTEEEKKAKEEAVAAIMVQAPSSPQKRQMQQSAARGLAQLLPSDAAVTALEKTKAELDSKADAPGSSYGSEDDRAAQRAQKPSVSVPETDALSASSSISNTPKSSPRKALNPNAPSFDPTALKGKASSDSESRPTLPATSPGKPSGSSAASPHAASKKVPLFVPLSGGDEFPEPEGRAEEEAAQQLKAAERNWTEKHNFPATEKLAKKVLAAGQAGSVRPFLVQQAACMLADILHQHDRDADALPYARQALEAADQAGMVQHAISNELYLALALRTLGQAGEAKEAFQDALQRSEAHFGVASAPAMHARKGVADLLVDLGEKDGAVAMLNSTVDDLMERATEAEQRRQRGGASTASTDGAAADTSGEGSEAGFDEVVTARDAAARVLLEVGRVQEGGQCIAEADAAFERAVQLSEQAHGRGKLPTSAVLAQHAGFLKRQGDEASLKRSVELYAQVLAMMEEASGGAGSQDRAMALRTLAELNTQLNNHGEAAVFAERAVRTLQALDRSHLWLPHFWQAVVDAREKAGDKEGAQAARREASKGKLNARQSQMAQQRTPKKIGRVASGKK</sequence>
<organism evidence="2 3">
    <name type="scientific">[Myrmecia] bisecta</name>
    <dbReference type="NCBI Taxonomy" id="41462"/>
    <lineage>
        <taxon>Eukaryota</taxon>
        <taxon>Viridiplantae</taxon>
        <taxon>Chlorophyta</taxon>
        <taxon>core chlorophytes</taxon>
        <taxon>Trebouxiophyceae</taxon>
        <taxon>Trebouxiales</taxon>
        <taxon>Trebouxiaceae</taxon>
        <taxon>Myrmecia</taxon>
    </lineage>
</organism>
<dbReference type="EMBL" id="JALJOR010000006">
    <property type="protein sequence ID" value="KAK9815899.1"/>
    <property type="molecule type" value="Genomic_DNA"/>
</dbReference>
<comment type="caution">
    <text evidence="2">The sequence shown here is derived from an EMBL/GenBank/DDBJ whole genome shotgun (WGS) entry which is preliminary data.</text>
</comment>
<name>A0AAW1Q6E9_9CHLO</name>
<feature type="compositionally biased region" description="Low complexity" evidence="1">
    <location>
        <begin position="358"/>
        <end position="381"/>
    </location>
</feature>
<feature type="compositionally biased region" description="Low complexity" evidence="1">
    <location>
        <begin position="118"/>
        <end position="132"/>
    </location>
</feature>
<dbReference type="InterPro" id="IPR011990">
    <property type="entry name" value="TPR-like_helical_dom_sf"/>
</dbReference>
<evidence type="ECO:0000313" key="3">
    <source>
        <dbReference type="Proteomes" id="UP001489004"/>
    </source>
</evidence>
<feature type="compositionally biased region" description="Acidic residues" evidence="1">
    <location>
        <begin position="8"/>
        <end position="18"/>
    </location>
</feature>
<keyword evidence="3" id="KW-1185">Reference proteome</keyword>
<dbReference type="AlphaFoldDB" id="A0AAW1Q6E9"/>
<protein>
    <submittedName>
        <fullName evidence="2">Uncharacterized protein</fullName>
    </submittedName>
</protein>
<feature type="compositionally biased region" description="Basic residues" evidence="1">
    <location>
        <begin position="777"/>
        <end position="789"/>
    </location>
</feature>
<dbReference type="SUPFAM" id="SSF48452">
    <property type="entry name" value="TPR-like"/>
    <property type="match status" value="1"/>
</dbReference>
<accession>A0AAW1Q6E9</accession>
<feature type="compositionally biased region" description="Basic and acidic residues" evidence="1">
    <location>
        <begin position="273"/>
        <end position="282"/>
    </location>
</feature>
<feature type="compositionally biased region" description="Low complexity" evidence="1">
    <location>
        <begin position="571"/>
        <end position="587"/>
    </location>
</feature>
<dbReference type="Gene3D" id="1.25.40.10">
    <property type="entry name" value="Tetratricopeptide repeat domain"/>
    <property type="match status" value="2"/>
</dbReference>
<evidence type="ECO:0000313" key="2">
    <source>
        <dbReference type="EMBL" id="KAK9815899.1"/>
    </source>
</evidence>
<feature type="region of interest" description="Disordered" evidence="1">
    <location>
        <begin position="273"/>
        <end position="404"/>
    </location>
</feature>
<feature type="region of interest" description="Disordered" evidence="1">
    <location>
        <begin position="561"/>
        <end position="592"/>
    </location>
</feature>
<feature type="region of interest" description="Disordered" evidence="1">
    <location>
        <begin position="747"/>
        <end position="789"/>
    </location>
</feature>
<feature type="compositionally biased region" description="Polar residues" evidence="1">
    <location>
        <begin position="187"/>
        <end position="196"/>
    </location>
</feature>
<reference evidence="2 3" key="1">
    <citation type="journal article" date="2024" name="Nat. Commun.">
        <title>Phylogenomics reveals the evolutionary origins of lichenization in chlorophyte algae.</title>
        <authorList>
            <person name="Puginier C."/>
            <person name="Libourel C."/>
            <person name="Otte J."/>
            <person name="Skaloud P."/>
            <person name="Haon M."/>
            <person name="Grisel S."/>
            <person name="Petersen M."/>
            <person name="Berrin J.G."/>
            <person name="Delaux P.M."/>
            <person name="Dal Grande F."/>
            <person name="Keller J."/>
        </authorList>
    </citation>
    <scope>NUCLEOTIDE SEQUENCE [LARGE SCALE GENOMIC DNA]</scope>
    <source>
        <strain evidence="2 3">SAG 2043</strain>
    </source>
</reference>
<feature type="compositionally biased region" description="Basic residues" evidence="1">
    <location>
        <begin position="67"/>
        <end position="80"/>
    </location>
</feature>
<dbReference type="Pfam" id="PF13374">
    <property type="entry name" value="TPR_10"/>
    <property type="match status" value="1"/>
</dbReference>
<feature type="compositionally biased region" description="Polar residues" evidence="1">
    <location>
        <begin position="767"/>
        <end position="776"/>
    </location>
</feature>
<feature type="compositionally biased region" description="Low complexity" evidence="1">
    <location>
        <begin position="314"/>
        <end position="325"/>
    </location>
</feature>
<feature type="region of interest" description="Disordered" evidence="1">
    <location>
        <begin position="67"/>
        <end position="257"/>
    </location>
</feature>
<feature type="region of interest" description="Disordered" evidence="1">
    <location>
        <begin position="1"/>
        <end position="34"/>
    </location>
</feature>